<evidence type="ECO:0000313" key="4">
    <source>
        <dbReference type="Proteomes" id="UP000275925"/>
    </source>
</evidence>
<reference evidence="3 4" key="1">
    <citation type="journal article" date="2019" name="ISME J.">
        <title>Genome analyses of uncultured TG2/ZB3 bacteria in 'Margulisbacteria' specifically attached to ectosymbiotic spirochetes of protists in the termite gut.</title>
        <authorList>
            <person name="Utami Y.D."/>
            <person name="Kuwahara H."/>
            <person name="Igai K."/>
            <person name="Murakami T."/>
            <person name="Sugaya K."/>
            <person name="Morikawa T."/>
            <person name="Nagura Y."/>
            <person name="Yuki M."/>
            <person name="Deevong P."/>
            <person name="Inoue T."/>
            <person name="Kihara K."/>
            <person name="Lo N."/>
            <person name="Yamada A."/>
            <person name="Ohkuma M."/>
            <person name="Hongoh Y."/>
        </authorList>
    </citation>
    <scope>NUCLEOTIDE SEQUENCE [LARGE SCALE GENOMIC DNA]</scope>
    <source>
        <strain evidence="3">NkOx7-02</strain>
    </source>
</reference>
<dbReference type="InterPro" id="IPR019734">
    <property type="entry name" value="TPR_rpt"/>
</dbReference>
<comment type="caution">
    <text evidence="3">The sequence shown here is derived from an EMBL/GenBank/DDBJ whole genome shotgun (WGS) entry which is preliminary data.</text>
</comment>
<evidence type="ECO:0000256" key="1">
    <source>
        <dbReference type="PROSITE-ProRule" id="PRU00339"/>
    </source>
</evidence>
<evidence type="ECO:0000313" key="3">
    <source>
        <dbReference type="EMBL" id="GBR75932.1"/>
    </source>
</evidence>
<feature type="repeat" description="TPR" evidence="1">
    <location>
        <begin position="303"/>
        <end position="336"/>
    </location>
</feature>
<dbReference type="AlphaFoldDB" id="A0A388TGC9"/>
<dbReference type="PANTHER" id="PTHR12558">
    <property type="entry name" value="CELL DIVISION CYCLE 16,23,27"/>
    <property type="match status" value="1"/>
</dbReference>
<feature type="transmembrane region" description="Helical" evidence="2">
    <location>
        <begin position="17"/>
        <end position="38"/>
    </location>
</feature>
<keyword evidence="2" id="KW-0812">Transmembrane</keyword>
<organism evidence="3 4">
    <name type="scientific">Candidatus Termititenax persephonae</name>
    <dbReference type="NCBI Taxonomy" id="2218525"/>
    <lineage>
        <taxon>Bacteria</taxon>
        <taxon>Bacillati</taxon>
        <taxon>Candidatus Margulisiibacteriota</taxon>
        <taxon>Candidatus Termititenacia</taxon>
        <taxon>Candidatus Termititenacales</taxon>
        <taxon>Candidatus Termititenacaceae</taxon>
        <taxon>Candidatus Termititenax</taxon>
    </lineage>
</organism>
<dbReference type="EMBL" id="BGZO01000011">
    <property type="protein sequence ID" value="GBR75932.1"/>
    <property type="molecule type" value="Genomic_DNA"/>
</dbReference>
<gene>
    <name evidence="3" type="ORF">NO2_0557</name>
</gene>
<dbReference type="Pfam" id="PF13181">
    <property type="entry name" value="TPR_8"/>
    <property type="match status" value="1"/>
</dbReference>
<accession>A0A388TGC9</accession>
<keyword evidence="4" id="KW-1185">Reference proteome</keyword>
<sequence>MAGQTDNHSQDWTKLSYFAWLKIAVVIVGAVFLVYRCFLPFCAEYVFREAYNFEARQNWTGAVQKYRQAWKFAPWETYYLTGLGRIYENQARAAATAEEKLALTKQAEEVYDWCLKISPTNPWYVIRKGEIYGLYAEMESDPQKKMDLLQQREEKILVAAELDKNNAIFQMSAGNIYLGKNDYAKAQEYYDHSLIIDDRTGEAYLRLAEIAAVRRENARQREIAEAWLSKIPDDINAHLYLGQLYDAAGQNGEALQLYKNAAQLDKSSETAFRLLGSACYRAQEWRNMEIAYNRLTAIQPGNADYYVYKAQAQIRQAKMREALSALETALTLRPGDANIQNSINTVKAQIK</sequence>
<dbReference type="SUPFAM" id="SSF48452">
    <property type="entry name" value="TPR-like"/>
    <property type="match status" value="2"/>
</dbReference>
<dbReference type="PROSITE" id="PS50005">
    <property type="entry name" value="TPR"/>
    <property type="match status" value="2"/>
</dbReference>
<dbReference type="Gene3D" id="1.25.40.10">
    <property type="entry name" value="Tetratricopeptide repeat domain"/>
    <property type="match status" value="4"/>
</dbReference>
<dbReference type="SMART" id="SM00028">
    <property type="entry name" value="TPR"/>
    <property type="match status" value="5"/>
</dbReference>
<dbReference type="PANTHER" id="PTHR12558:SF13">
    <property type="entry name" value="CELL DIVISION CYCLE PROTEIN 27 HOMOLOG"/>
    <property type="match status" value="1"/>
</dbReference>
<proteinExistence type="predicted"/>
<feature type="repeat" description="TPR" evidence="1">
    <location>
        <begin position="235"/>
        <end position="268"/>
    </location>
</feature>
<dbReference type="Proteomes" id="UP000275925">
    <property type="component" value="Unassembled WGS sequence"/>
</dbReference>
<dbReference type="InterPro" id="IPR011990">
    <property type="entry name" value="TPR-like_helical_dom_sf"/>
</dbReference>
<protein>
    <submittedName>
        <fullName evidence="3">Uncharacterized protein</fullName>
    </submittedName>
</protein>
<keyword evidence="2" id="KW-0472">Membrane</keyword>
<name>A0A388TGC9_9BACT</name>
<evidence type="ECO:0000256" key="2">
    <source>
        <dbReference type="SAM" id="Phobius"/>
    </source>
</evidence>
<keyword evidence="2" id="KW-1133">Transmembrane helix</keyword>
<keyword evidence="1" id="KW-0802">TPR repeat</keyword>